<dbReference type="AlphaFoldDB" id="A0AAV9KCE9"/>
<accession>A0AAV9KCE9</accession>
<protein>
    <recommendedName>
        <fullName evidence="3">Endonuclease/exonuclease/phosphatase domain-containing protein</fullName>
    </recommendedName>
</protein>
<comment type="caution">
    <text evidence="1">The sequence shown here is derived from an EMBL/GenBank/DDBJ whole genome shotgun (WGS) entry which is preliminary data.</text>
</comment>
<proteinExistence type="predicted"/>
<dbReference type="PANTHER" id="PTHR33710">
    <property type="entry name" value="BNAC02G09200D PROTEIN"/>
    <property type="match status" value="1"/>
</dbReference>
<evidence type="ECO:0008006" key="3">
    <source>
        <dbReference type="Google" id="ProtNLM"/>
    </source>
</evidence>
<dbReference type="InterPro" id="IPR036691">
    <property type="entry name" value="Endo/exonu/phosph_ase_sf"/>
</dbReference>
<dbReference type="EMBL" id="JAWPEI010000011">
    <property type="protein sequence ID" value="KAK4709752.1"/>
    <property type="molecule type" value="Genomic_DNA"/>
</dbReference>
<organism evidence="1 2">
    <name type="scientific">Solanum pinnatisectum</name>
    <name type="common">tansyleaf nightshade</name>
    <dbReference type="NCBI Taxonomy" id="50273"/>
    <lineage>
        <taxon>Eukaryota</taxon>
        <taxon>Viridiplantae</taxon>
        <taxon>Streptophyta</taxon>
        <taxon>Embryophyta</taxon>
        <taxon>Tracheophyta</taxon>
        <taxon>Spermatophyta</taxon>
        <taxon>Magnoliopsida</taxon>
        <taxon>eudicotyledons</taxon>
        <taxon>Gunneridae</taxon>
        <taxon>Pentapetalae</taxon>
        <taxon>asterids</taxon>
        <taxon>lamiids</taxon>
        <taxon>Solanales</taxon>
        <taxon>Solanaceae</taxon>
        <taxon>Solanoideae</taxon>
        <taxon>Solaneae</taxon>
        <taxon>Solanum</taxon>
    </lineage>
</organism>
<gene>
    <name evidence="1" type="ORF">R3W88_004265</name>
</gene>
<evidence type="ECO:0000313" key="2">
    <source>
        <dbReference type="Proteomes" id="UP001311915"/>
    </source>
</evidence>
<dbReference type="Proteomes" id="UP001311915">
    <property type="component" value="Unassembled WGS sequence"/>
</dbReference>
<keyword evidence="2" id="KW-1185">Reference proteome</keyword>
<evidence type="ECO:0000313" key="1">
    <source>
        <dbReference type="EMBL" id="KAK4709752.1"/>
    </source>
</evidence>
<dbReference type="Gene3D" id="3.60.10.10">
    <property type="entry name" value="Endonuclease/exonuclease/phosphatase"/>
    <property type="match status" value="1"/>
</dbReference>
<name>A0AAV9KCE9_9SOLN</name>
<sequence>MGDFNAILSGDDIKLGRPVQEVEIKDFNDFMMDAGMTEMKAAGRDFTWSNGNTCSKIDRAVVNAEWMLNMSQLEVNVMQPGTNDHTPLSLELDKSAGIRHRAFKFFNCIADHPELITRVEKVWYGGQKRNVNELWHMLKKVKISLKQINDREFKGVRKKVENIRSQLKTIQENMRDPATVALYRQQEEELQVNLEK</sequence>
<dbReference type="SUPFAM" id="SSF56219">
    <property type="entry name" value="DNase I-like"/>
    <property type="match status" value="1"/>
</dbReference>
<reference evidence="1 2" key="1">
    <citation type="submission" date="2023-10" db="EMBL/GenBank/DDBJ databases">
        <title>Genome-Wide Identification Analysis in wild type Solanum Pinnatisectum Reveals Some Genes Defensing Phytophthora Infestans.</title>
        <authorList>
            <person name="Sun C."/>
        </authorList>
    </citation>
    <scope>NUCLEOTIDE SEQUENCE [LARGE SCALE GENOMIC DNA]</scope>
    <source>
        <strain evidence="1">LQN</strain>
        <tissue evidence="1">Leaf</tissue>
    </source>
</reference>
<dbReference type="PANTHER" id="PTHR33710:SF65">
    <property type="entry name" value="ENDONUCLEASE_EXONUCLEASE_PHOSPHATASE"/>
    <property type="match status" value="1"/>
</dbReference>